<reference evidence="7" key="1">
    <citation type="submission" date="2023-03" db="EMBL/GenBank/DDBJ databases">
        <title>Mating type loci evolution in Malassezia.</title>
        <authorList>
            <person name="Coelho M.A."/>
        </authorList>
    </citation>
    <scope>NUCLEOTIDE SEQUENCE</scope>
    <source>
        <strain evidence="7">CBS 14135</strain>
    </source>
</reference>
<evidence type="ECO:0000256" key="5">
    <source>
        <dbReference type="RuleBase" id="RU363019"/>
    </source>
</evidence>
<evidence type="ECO:0000256" key="3">
    <source>
        <dbReference type="ARBA" id="ARBA00023110"/>
    </source>
</evidence>
<comment type="function">
    <text evidence="2 5">PPIases accelerate the folding of proteins. It catalyzes the cis-trans isomerization of proline imidic peptide bonds in oligopeptides.</text>
</comment>
<accession>A0AAF0DVV2</accession>
<name>A0AAF0DVV2_9BASI</name>
<dbReference type="Proteomes" id="UP001216638">
    <property type="component" value="Chromosome 4"/>
</dbReference>
<dbReference type="Gene3D" id="2.40.100.10">
    <property type="entry name" value="Cyclophilin-like"/>
    <property type="match status" value="1"/>
</dbReference>
<dbReference type="PANTHER" id="PTHR11071:SF561">
    <property type="entry name" value="PEPTIDYL-PROLYL CIS-TRANS ISOMERASE D-RELATED"/>
    <property type="match status" value="1"/>
</dbReference>
<feature type="domain" description="PPIase cyclophilin-type" evidence="6">
    <location>
        <begin position="21"/>
        <end position="169"/>
    </location>
</feature>
<comment type="catalytic activity">
    <reaction evidence="1 5">
        <text>[protein]-peptidylproline (omega=180) = [protein]-peptidylproline (omega=0)</text>
        <dbReference type="Rhea" id="RHEA:16237"/>
        <dbReference type="Rhea" id="RHEA-COMP:10747"/>
        <dbReference type="Rhea" id="RHEA-COMP:10748"/>
        <dbReference type="ChEBI" id="CHEBI:83833"/>
        <dbReference type="ChEBI" id="CHEBI:83834"/>
        <dbReference type="EC" id="5.2.1.8"/>
    </reaction>
</comment>
<dbReference type="Pfam" id="PF00160">
    <property type="entry name" value="Pro_isomerase"/>
    <property type="match status" value="1"/>
</dbReference>
<dbReference type="InterPro" id="IPR020892">
    <property type="entry name" value="Cyclophilin-type_PPIase_CS"/>
</dbReference>
<dbReference type="SUPFAM" id="SSF50891">
    <property type="entry name" value="Cyclophilin-like"/>
    <property type="match status" value="1"/>
</dbReference>
<organism evidence="7 8">
    <name type="scientific">Malassezia brasiliensis</name>
    <dbReference type="NCBI Taxonomy" id="1821822"/>
    <lineage>
        <taxon>Eukaryota</taxon>
        <taxon>Fungi</taxon>
        <taxon>Dikarya</taxon>
        <taxon>Basidiomycota</taxon>
        <taxon>Ustilaginomycotina</taxon>
        <taxon>Malasseziomycetes</taxon>
        <taxon>Malasseziales</taxon>
        <taxon>Malasseziaceae</taxon>
        <taxon>Malassezia</taxon>
    </lineage>
</organism>
<keyword evidence="8" id="KW-1185">Reference proteome</keyword>
<dbReference type="PRINTS" id="PR00153">
    <property type="entry name" value="CSAPPISMRASE"/>
</dbReference>
<keyword evidence="4 5" id="KW-0413">Isomerase</keyword>
<dbReference type="PROSITE" id="PS50072">
    <property type="entry name" value="CSA_PPIASE_2"/>
    <property type="match status" value="1"/>
</dbReference>
<dbReference type="EMBL" id="CP119954">
    <property type="protein sequence ID" value="WFC96726.1"/>
    <property type="molecule type" value="Genomic_DNA"/>
</dbReference>
<evidence type="ECO:0000259" key="6">
    <source>
        <dbReference type="PROSITE" id="PS50072"/>
    </source>
</evidence>
<gene>
    <name evidence="7" type="primary">cyp3</name>
    <name evidence="7" type="ORF">MBRA1_003388</name>
</gene>
<evidence type="ECO:0000256" key="1">
    <source>
        <dbReference type="ARBA" id="ARBA00000971"/>
    </source>
</evidence>
<dbReference type="PANTHER" id="PTHR11071">
    <property type="entry name" value="PEPTIDYL-PROLYL CIS-TRANS ISOMERASE"/>
    <property type="match status" value="1"/>
</dbReference>
<dbReference type="GO" id="GO:0005737">
    <property type="term" value="C:cytoplasm"/>
    <property type="evidence" value="ECO:0007669"/>
    <property type="project" value="TreeGrafter"/>
</dbReference>
<dbReference type="InterPro" id="IPR024936">
    <property type="entry name" value="Cyclophilin-type_PPIase"/>
</dbReference>
<proteinExistence type="inferred from homology"/>
<dbReference type="PROSITE" id="PS00170">
    <property type="entry name" value="CSA_PPIASE_1"/>
    <property type="match status" value="1"/>
</dbReference>
<dbReference type="FunFam" id="2.40.100.10:FF:000025">
    <property type="entry name" value="Peptidyl-prolyl cis-trans isomerase CYP19-2"/>
    <property type="match status" value="1"/>
</dbReference>
<protein>
    <recommendedName>
        <fullName evidence="5">Peptidyl-prolyl cis-trans isomerase</fullName>
        <shortName evidence="5">PPIase</shortName>
        <ecNumber evidence="5">5.2.1.8</ecNumber>
    </recommendedName>
</protein>
<dbReference type="EC" id="5.2.1.8" evidence="5"/>
<dbReference type="AlphaFoldDB" id="A0AAF0DVV2"/>
<evidence type="ECO:0000313" key="8">
    <source>
        <dbReference type="Proteomes" id="UP001216638"/>
    </source>
</evidence>
<sequence length="170" mass="18635">MSTAPAPKLKGAGMNGRPVVFFDITIGETPVGRIKFELFSDFTPKFNHKPMGYKGSIFHRVIKDFMCQGGDFLNGDGTGSFSIYGDKFDDENFLMKHDAAGLLSMANSGPNTNGCQFFITTQPADFLDGKHVVFGKVIDGMLTLRKIENVPMGANNRPRLEVKIAECGEM</sequence>
<dbReference type="GO" id="GO:0006457">
    <property type="term" value="P:protein folding"/>
    <property type="evidence" value="ECO:0007669"/>
    <property type="project" value="InterPro"/>
</dbReference>
<dbReference type="InterPro" id="IPR029000">
    <property type="entry name" value="Cyclophilin-like_dom_sf"/>
</dbReference>
<keyword evidence="3 5" id="KW-0697">Rotamase</keyword>
<evidence type="ECO:0000313" key="7">
    <source>
        <dbReference type="EMBL" id="WFC96726.1"/>
    </source>
</evidence>
<dbReference type="GO" id="GO:0003755">
    <property type="term" value="F:peptidyl-prolyl cis-trans isomerase activity"/>
    <property type="evidence" value="ECO:0007669"/>
    <property type="project" value="UniProtKB-UniRule"/>
</dbReference>
<dbReference type="PIRSF" id="PIRSF001467">
    <property type="entry name" value="Peptidylpro_ismrse"/>
    <property type="match status" value="1"/>
</dbReference>
<evidence type="ECO:0000256" key="2">
    <source>
        <dbReference type="ARBA" id="ARBA00002388"/>
    </source>
</evidence>
<evidence type="ECO:0000256" key="4">
    <source>
        <dbReference type="ARBA" id="ARBA00023235"/>
    </source>
</evidence>
<dbReference type="GO" id="GO:0016018">
    <property type="term" value="F:cyclosporin A binding"/>
    <property type="evidence" value="ECO:0007669"/>
    <property type="project" value="TreeGrafter"/>
</dbReference>
<comment type="similarity">
    <text evidence="5">Belongs to the cyclophilin-type PPIase family.</text>
</comment>
<dbReference type="InterPro" id="IPR002130">
    <property type="entry name" value="Cyclophilin-type_PPIase_dom"/>
</dbReference>